<proteinExistence type="predicted"/>
<gene>
    <name evidence="1" type="ORF">FPLFYP42_02431</name>
</gene>
<name>A0A6N3F4T1_FLAPL</name>
<reference evidence="1" key="1">
    <citation type="submission" date="2019-11" db="EMBL/GenBank/DDBJ databases">
        <authorList>
            <person name="Feng L."/>
        </authorList>
    </citation>
    <scope>NUCLEOTIDE SEQUENCE</scope>
    <source>
        <strain evidence="1">FplautiiLFYP42</strain>
    </source>
</reference>
<dbReference type="EMBL" id="CACRUB010000044">
    <property type="protein sequence ID" value="VYU47004.1"/>
    <property type="molecule type" value="Genomic_DNA"/>
</dbReference>
<organism evidence="1">
    <name type="scientific">Flavonifractor plautii</name>
    <name type="common">Fusobacterium plautii</name>
    <dbReference type="NCBI Taxonomy" id="292800"/>
    <lineage>
        <taxon>Bacteria</taxon>
        <taxon>Bacillati</taxon>
        <taxon>Bacillota</taxon>
        <taxon>Clostridia</taxon>
        <taxon>Eubacteriales</taxon>
        <taxon>Oscillospiraceae</taxon>
        <taxon>Flavonifractor</taxon>
    </lineage>
</organism>
<evidence type="ECO:0000313" key="1">
    <source>
        <dbReference type="EMBL" id="VYU47004.1"/>
    </source>
</evidence>
<accession>A0A6N3F4T1</accession>
<protein>
    <submittedName>
        <fullName evidence="1">Uncharacterized protein</fullName>
    </submittedName>
</protein>
<sequence>MIPRYKIKLFCISVIYIRQFTYMFNYFKFIFHNYFTLQRVFRVLALLNFSANWNCYFTYEFFENT</sequence>
<dbReference type="AlphaFoldDB" id="A0A6N3F4T1"/>